<dbReference type="PANTHER" id="PTHR46733:SF4">
    <property type="entry name" value="HEAT SHOCK PROTEIN 21, CHLOROPLASTIC"/>
    <property type="match status" value="1"/>
</dbReference>
<evidence type="ECO:0000259" key="5">
    <source>
        <dbReference type="PROSITE" id="PS01031"/>
    </source>
</evidence>
<comment type="caution">
    <text evidence="7">The sequence shown here is derived from an EMBL/GenBank/DDBJ whole genome shotgun (WGS) entry which is preliminary data.</text>
</comment>
<evidence type="ECO:0000313" key="8">
    <source>
        <dbReference type="Proteomes" id="UP000267400"/>
    </source>
</evidence>
<dbReference type="AlphaFoldDB" id="A0A431V5Y0"/>
<dbReference type="PROSITE" id="PS01031">
    <property type="entry name" value="SHSP"/>
    <property type="match status" value="1"/>
</dbReference>
<keyword evidence="1" id="KW-0346">Stress response</keyword>
<proteinExistence type="inferred from homology"/>
<dbReference type="PROSITE" id="PS51203">
    <property type="entry name" value="CS"/>
    <property type="match status" value="1"/>
</dbReference>
<feature type="domain" description="SHSP" evidence="5">
    <location>
        <begin position="62"/>
        <end position="172"/>
    </location>
</feature>
<evidence type="ECO:0000256" key="2">
    <source>
        <dbReference type="PROSITE-ProRule" id="PRU00285"/>
    </source>
</evidence>
<name>A0A431V5Y0_9GAMM</name>
<protein>
    <submittedName>
        <fullName evidence="7">Hsp20/alpha crystallin family protein</fullName>
    </submittedName>
</protein>
<dbReference type="CDD" id="cd06464">
    <property type="entry name" value="ACD_sHsps-like"/>
    <property type="match status" value="1"/>
</dbReference>
<keyword evidence="8" id="KW-1185">Reference proteome</keyword>
<dbReference type="SUPFAM" id="SSF49764">
    <property type="entry name" value="HSP20-like chaperones"/>
    <property type="match status" value="1"/>
</dbReference>
<dbReference type="InterPro" id="IPR002068">
    <property type="entry name" value="A-crystallin/Hsp20_dom"/>
</dbReference>
<feature type="region of interest" description="Disordered" evidence="4">
    <location>
        <begin position="1"/>
        <end position="30"/>
    </location>
</feature>
<comment type="similarity">
    <text evidence="2 3">Belongs to the small heat shock protein (HSP20) family.</text>
</comment>
<dbReference type="Gene3D" id="2.60.40.790">
    <property type="match status" value="1"/>
</dbReference>
<reference evidence="7 8" key="1">
    <citation type="submission" date="2018-12" db="EMBL/GenBank/DDBJ databases">
        <authorList>
            <person name="Yu L."/>
        </authorList>
    </citation>
    <scope>NUCLEOTIDE SEQUENCE [LARGE SCALE GENOMIC DNA]</scope>
    <source>
        <strain evidence="7 8">11S</strain>
    </source>
</reference>
<evidence type="ECO:0000256" key="3">
    <source>
        <dbReference type="RuleBase" id="RU003616"/>
    </source>
</evidence>
<dbReference type="InterPro" id="IPR008978">
    <property type="entry name" value="HSP20-like_chaperone"/>
</dbReference>
<dbReference type="InterPro" id="IPR044587">
    <property type="entry name" value="HSP21-like"/>
</dbReference>
<gene>
    <name evidence="7" type="ORF">EKG36_04165</name>
</gene>
<feature type="domain" description="CS" evidence="6">
    <location>
        <begin position="66"/>
        <end position="172"/>
    </location>
</feature>
<dbReference type="PANTHER" id="PTHR46733">
    <property type="entry name" value="26.5 KDA HEAT SHOCK PROTEIN, MITOCHONDRIAL"/>
    <property type="match status" value="1"/>
</dbReference>
<evidence type="ECO:0000313" key="7">
    <source>
        <dbReference type="EMBL" id="RTR05952.1"/>
    </source>
</evidence>
<dbReference type="EMBL" id="RXNS01000003">
    <property type="protein sequence ID" value="RTR05952.1"/>
    <property type="molecule type" value="Genomic_DNA"/>
</dbReference>
<dbReference type="Proteomes" id="UP000267400">
    <property type="component" value="Unassembled WGS sequence"/>
</dbReference>
<dbReference type="GO" id="GO:0009408">
    <property type="term" value="P:response to heat"/>
    <property type="evidence" value="ECO:0007669"/>
    <property type="project" value="InterPro"/>
</dbReference>
<evidence type="ECO:0000259" key="6">
    <source>
        <dbReference type="PROSITE" id="PS51203"/>
    </source>
</evidence>
<dbReference type="RefSeq" id="WP_126481342.1">
    <property type="nucleotide sequence ID" value="NZ_RXNS01000003.1"/>
</dbReference>
<evidence type="ECO:0000256" key="4">
    <source>
        <dbReference type="SAM" id="MobiDB-lite"/>
    </source>
</evidence>
<sequence length="172" mass="19839">MARKNVKHISPSESPTPPSPAPSRESQVLSPFREMERMLDRMFEHGWMPSWRREHPLWEHFGALESEFPKVDIIDRDAEVCIRAELPGIERKDLDISVTDDSVTIKGESKQERKEETGEYFRSEISQKSYSRTLSLPCAIDADRAEASFTNGLLELTLPKQKQANRRKVEVK</sequence>
<accession>A0A431V5Y0</accession>
<organism evidence="7 8">
    <name type="scientific">Halomonas nitroreducens</name>
    <dbReference type="NCBI Taxonomy" id="447425"/>
    <lineage>
        <taxon>Bacteria</taxon>
        <taxon>Pseudomonadati</taxon>
        <taxon>Pseudomonadota</taxon>
        <taxon>Gammaproteobacteria</taxon>
        <taxon>Oceanospirillales</taxon>
        <taxon>Halomonadaceae</taxon>
        <taxon>Halomonas</taxon>
    </lineage>
</organism>
<dbReference type="Pfam" id="PF00011">
    <property type="entry name" value="HSP20"/>
    <property type="match status" value="1"/>
</dbReference>
<evidence type="ECO:0000256" key="1">
    <source>
        <dbReference type="ARBA" id="ARBA00023016"/>
    </source>
</evidence>
<dbReference type="InterPro" id="IPR007052">
    <property type="entry name" value="CS_dom"/>
</dbReference>
<dbReference type="OrthoDB" id="9792695at2"/>